<name>A0A844ZLR7_9SPHN</name>
<keyword evidence="2" id="KW-0472">Membrane</keyword>
<dbReference type="AlphaFoldDB" id="A0A844ZLR7"/>
<evidence type="ECO:0000313" key="4">
    <source>
        <dbReference type="Proteomes" id="UP000435243"/>
    </source>
</evidence>
<dbReference type="Gene3D" id="1.10.150.20">
    <property type="entry name" value="5' to 3' exonuclease, C-terminal subdomain"/>
    <property type="match status" value="1"/>
</dbReference>
<keyword evidence="2" id="KW-0812">Transmembrane</keyword>
<organism evidence="3 4">
    <name type="scientific">Alteraurantiacibacter aestuarii</name>
    <dbReference type="NCBI Taxonomy" id="650004"/>
    <lineage>
        <taxon>Bacteria</taxon>
        <taxon>Pseudomonadati</taxon>
        <taxon>Pseudomonadota</taxon>
        <taxon>Alphaproteobacteria</taxon>
        <taxon>Sphingomonadales</taxon>
        <taxon>Erythrobacteraceae</taxon>
        <taxon>Alteraurantiacibacter</taxon>
    </lineage>
</organism>
<sequence>MAELIQANWVLLVIAVIIGLIVAWWIFVANRKTSVELESKEDGAQTAKRNQALIDAPPAVARHATVQPKPAATPEVAPVAATPAPAPAPTPAPAPAPAPAAAKADDLTRIKGLGPKLNSQLAEMGITSFAQIAAWDDAEIDRVDAQMGRFQGRIRRDDWVTQARLLAAGDLVAYESQFGRN</sequence>
<protein>
    <submittedName>
        <fullName evidence="3">Uncharacterized protein</fullName>
    </submittedName>
</protein>
<proteinExistence type="predicted"/>
<feature type="region of interest" description="Disordered" evidence="1">
    <location>
        <begin position="63"/>
        <end position="103"/>
    </location>
</feature>
<dbReference type="EMBL" id="WTYY01000002">
    <property type="protein sequence ID" value="MXO87990.1"/>
    <property type="molecule type" value="Genomic_DNA"/>
</dbReference>
<dbReference type="OrthoDB" id="9807941at2"/>
<reference evidence="3 4" key="1">
    <citation type="submission" date="2019-12" db="EMBL/GenBank/DDBJ databases">
        <title>Genomic-based taxomic classification of the family Erythrobacteraceae.</title>
        <authorList>
            <person name="Xu L."/>
        </authorList>
    </citation>
    <scope>NUCLEOTIDE SEQUENCE [LARGE SCALE GENOMIC DNA]</scope>
    <source>
        <strain evidence="3 4">JCM 16339</strain>
    </source>
</reference>
<evidence type="ECO:0000256" key="2">
    <source>
        <dbReference type="SAM" id="Phobius"/>
    </source>
</evidence>
<evidence type="ECO:0000313" key="3">
    <source>
        <dbReference type="EMBL" id="MXO87990.1"/>
    </source>
</evidence>
<feature type="compositionally biased region" description="Pro residues" evidence="1">
    <location>
        <begin position="84"/>
        <end position="98"/>
    </location>
</feature>
<dbReference type="RefSeq" id="WP_160589925.1">
    <property type="nucleotide sequence ID" value="NZ_BAAAFP010000002.1"/>
</dbReference>
<evidence type="ECO:0000256" key="1">
    <source>
        <dbReference type="SAM" id="MobiDB-lite"/>
    </source>
</evidence>
<accession>A0A844ZLR7</accession>
<gene>
    <name evidence="3" type="ORF">GRI32_04465</name>
</gene>
<keyword evidence="4" id="KW-1185">Reference proteome</keyword>
<comment type="caution">
    <text evidence="3">The sequence shown here is derived from an EMBL/GenBank/DDBJ whole genome shotgun (WGS) entry which is preliminary data.</text>
</comment>
<keyword evidence="2" id="KW-1133">Transmembrane helix</keyword>
<dbReference type="Proteomes" id="UP000435243">
    <property type="component" value="Unassembled WGS sequence"/>
</dbReference>
<feature type="transmembrane region" description="Helical" evidence="2">
    <location>
        <begin position="6"/>
        <end position="27"/>
    </location>
</feature>
<feature type="compositionally biased region" description="Low complexity" evidence="1">
    <location>
        <begin position="68"/>
        <end position="83"/>
    </location>
</feature>